<dbReference type="Proteomes" id="UP001642464">
    <property type="component" value="Unassembled WGS sequence"/>
</dbReference>
<dbReference type="EC" id="3.4.19.12" evidence="2"/>
<keyword evidence="8" id="KW-1133">Transmembrane helix</keyword>
<dbReference type="SUPFAM" id="SSF54001">
    <property type="entry name" value="Cysteine proteinases"/>
    <property type="match status" value="1"/>
</dbReference>
<evidence type="ECO:0000256" key="7">
    <source>
        <dbReference type="SAM" id="MobiDB-lite"/>
    </source>
</evidence>
<dbReference type="EMBL" id="CAXAMM010030446">
    <property type="protein sequence ID" value="CAK9066478.1"/>
    <property type="molecule type" value="Genomic_DNA"/>
</dbReference>
<dbReference type="InterPro" id="IPR042468">
    <property type="entry name" value="Peptidase_C65_otubain_sub1"/>
</dbReference>
<evidence type="ECO:0000256" key="1">
    <source>
        <dbReference type="ARBA" id="ARBA00000707"/>
    </source>
</evidence>
<comment type="catalytic activity">
    <reaction evidence="1">
        <text>Thiol-dependent hydrolysis of ester, thioester, amide, peptide and isopeptide bonds formed by the C-terminal Gly of ubiquitin (a 76-residue protein attached to proteins as an intracellular targeting signal).</text>
        <dbReference type="EC" id="3.4.19.12"/>
    </reaction>
</comment>
<dbReference type="InterPro" id="IPR038765">
    <property type="entry name" value="Papain-like_cys_pep_sf"/>
</dbReference>
<name>A0ABP0NRR3_9DINO</name>
<dbReference type="PANTHER" id="PTHR12931:SF15">
    <property type="entry name" value="UBIQUITIN THIOESTERASE OTUBAIN-LIKE"/>
    <property type="match status" value="1"/>
</dbReference>
<evidence type="ECO:0000256" key="2">
    <source>
        <dbReference type="ARBA" id="ARBA00012759"/>
    </source>
</evidence>
<dbReference type="InterPro" id="IPR042467">
    <property type="entry name" value="Peptidase_C65_otubain_sub2"/>
</dbReference>
<evidence type="ECO:0000256" key="3">
    <source>
        <dbReference type="ARBA" id="ARBA00022670"/>
    </source>
</evidence>
<comment type="caution">
    <text evidence="9">The sequence shown here is derived from an EMBL/GenBank/DDBJ whole genome shotgun (WGS) entry which is preliminary data.</text>
</comment>
<dbReference type="InterPro" id="IPR019400">
    <property type="entry name" value="Peptidase_C65_otubain"/>
</dbReference>
<gene>
    <name evidence="9" type="ORF">SCF082_LOCUS33825</name>
</gene>
<evidence type="ECO:0000256" key="5">
    <source>
        <dbReference type="ARBA" id="ARBA00022801"/>
    </source>
</evidence>
<evidence type="ECO:0000256" key="4">
    <source>
        <dbReference type="ARBA" id="ARBA00022786"/>
    </source>
</evidence>
<keyword evidence="10" id="KW-1185">Reference proteome</keyword>
<feature type="compositionally biased region" description="Basic and acidic residues" evidence="7">
    <location>
        <begin position="187"/>
        <end position="198"/>
    </location>
</feature>
<keyword evidence="8" id="KW-0812">Transmembrane</keyword>
<keyword evidence="4" id="KW-0833">Ubl conjugation pathway</keyword>
<protein>
    <recommendedName>
        <fullName evidence="2">ubiquitinyl hydrolase 1</fullName>
        <ecNumber evidence="2">3.4.19.12</ecNumber>
    </recommendedName>
</protein>
<evidence type="ECO:0000313" key="10">
    <source>
        <dbReference type="Proteomes" id="UP001642464"/>
    </source>
</evidence>
<feature type="compositionally biased region" description="Basic and acidic residues" evidence="7">
    <location>
        <begin position="164"/>
        <end position="180"/>
    </location>
</feature>
<proteinExistence type="predicted"/>
<keyword evidence="5" id="KW-0378">Hydrolase</keyword>
<dbReference type="CDD" id="cd22749">
    <property type="entry name" value="Otubain_C65"/>
    <property type="match status" value="1"/>
</dbReference>
<dbReference type="Gene3D" id="3.30.200.60">
    <property type="entry name" value="Peptidase C65 Otubain, subdomain 1"/>
    <property type="match status" value="1"/>
</dbReference>
<keyword evidence="6" id="KW-0788">Thiol protease</keyword>
<keyword evidence="8" id="KW-0472">Membrane</keyword>
<feature type="transmembrane region" description="Helical" evidence="8">
    <location>
        <begin position="99"/>
        <end position="120"/>
    </location>
</feature>
<feature type="region of interest" description="Disordered" evidence="7">
    <location>
        <begin position="164"/>
        <end position="198"/>
    </location>
</feature>
<organism evidence="9 10">
    <name type="scientific">Durusdinium trenchii</name>
    <dbReference type="NCBI Taxonomy" id="1381693"/>
    <lineage>
        <taxon>Eukaryota</taxon>
        <taxon>Sar</taxon>
        <taxon>Alveolata</taxon>
        <taxon>Dinophyceae</taxon>
        <taxon>Suessiales</taxon>
        <taxon>Symbiodiniaceae</taxon>
        <taxon>Durusdinium</taxon>
    </lineage>
</organism>
<accession>A0ABP0NRR3</accession>
<evidence type="ECO:0000256" key="8">
    <source>
        <dbReference type="SAM" id="Phobius"/>
    </source>
</evidence>
<dbReference type="PANTHER" id="PTHR12931">
    <property type="entry name" value="UBIQUITIN THIOLESTERASE PROTEIN OTUB"/>
    <property type="match status" value="1"/>
</dbReference>
<evidence type="ECO:0000313" key="9">
    <source>
        <dbReference type="EMBL" id="CAK9066478.1"/>
    </source>
</evidence>
<keyword evidence="3" id="KW-0645">Protease</keyword>
<dbReference type="Gene3D" id="1.20.1300.20">
    <property type="entry name" value="Peptidase C65 Otubain, subdomain 2"/>
    <property type="match status" value="1"/>
</dbReference>
<dbReference type="Pfam" id="PF10275">
    <property type="entry name" value="Peptidase_C65"/>
    <property type="match status" value="1"/>
</dbReference>
<sequence>MSFAWCLHISVDWSIAAHLQLDDSMKAVVSALLGTCLAFLLIFGLDKVADNADDIEVDGAIRTVISALGMLVGISWERCFDAAVGGVTTSAMRTPGRHLPVPVMNLLLAVVLALMVLPAWKWYILPKLHEEDSDGVQVETKETKEPTPWGDETRLFGRLGKTRAAESEEKDGGFLRRTEEDLWSEATEAREGSEKEGRPEHVALASVALVAVLIFMWLAVPTEQTLDLKFPNVPPAPAVRPGMSRLAALLEQKLTGLHSYFGQANCFSAPGSPQFSVSTAYGATTLAATTLESDSFEEEQLSAAVLRNDLSMPKVPKEDLTIETVCGSSAPRSLPRSGTFEAAARPSASLSAPANVGRFEPLSTLKDEFKFNKSFGAKVDCLMKLQYKGWRRIRGDGNCFYRAVGFGLLEQIISSPEAPRRAGARALVMKLKDLHFHAPEEEEGHQQLVDCVARLASGLPWQDGPGDLLASFEDCSPTAIDQSCIRAIRALTAQCLLERADDESFCNGLSFRLLCEVQGLGSPEDFCKTVILPMGIEAESVVMNALVSALEIDLKLALLDRTEQSGLVVEEFKPPRGSGSPEEERFTVHVQLRPGHYDLLYLEPVHEPTKARRATIECSGGYGTLSPNASLGAHTLEPFRL</sequence>
<reference evidence="9 10" key="1">
    <citation type="submission" date="2024-02" db="EMBL/GenBank/DDBJ databases">
        <authorList>
            <person name="Chen Y."/>
            <person name="Shah S."/>
            <person name="Dougan E. K."/>
            <person name="Thang M."/>
            <person name="Chan C."/>
        </authorList>
    </citation>
    <scope>NUCLEOTIDE SEQUENCE [LARGE SCALE GENOMIC DNA]</scope>
</reference>
<feature type="transmembrane region" description="Helical" evidence="8">
    <location>
        <begin position="26"/>
        <end position="45"/>
    </location>
</feature>
<evidence type="ECO:0000256" key="6">
    <source>
        <dbReference type="ARBA" id="ARBA00022807"/>
    </source>
</evidence>